<dbReference type="Proteomes" id="UP000187429">
    <property type="component" value="Unassembled WGS sequence"/>
</dbReference>
<protein>
    <submittedName>
        <fullName evidence="1">Uncharacterized protein</fullName>
    </submittedName>
</protein>
<name>A0A1R1Y9T7_9FUNG</name>
<keyword evidence="2" id="KW-1185">Reference proteome</keyword>
<comment type="caution">
    <text evidence="1">The sequence shown here is derived from an EMBL/GenBank/DDBJ whole genome shotgun (WGS) entry which is preliminary data.</text>
</comment>
<proteinExistence type="predicted"/>
<dbReference type="EMBL" id="LSSM01002029">
    <property type="protein sequence ID" value="OMJ23416.1"/>
    <property type="molecule type" value="Genomic_DNA"/>
</dbReference>
<evidence type="ECO:0000313" key="1">
    <source>
        <dbReference type="EMBL" id="OMJ23416.1"/>
    </source>
</evidence>
<sequence length="15" mass="1672">MHLQNYAGPLTLSRA</sequence>
<feature type="non-terminal residue" evidence="1">
    <location>
        <position position="15"/>
    </location>
</feature>
<gene>
    <name evidence="1" type="ORF">AYI69_g4996</name>
</gene>
<organism evidence="1 2">
    <name type="scientific">Smittium culicis</name>
    <dbReference type="NCBI Taxonomy" id="133412"/>
    <lineage>
        <taxon>Eukaryota</taxon>
        <taxon>Fungi</taxon>
        <taxon>Fungi incertae sedis</taxon>
        <taxon>Zoopagomycota</taxon>
        <taxon>Kickxellomycotina</taxon>
        <taxon>Harpellomycetes</taxon>
        <taxon>Harpellales</taxon>
        <taxon>Legeriomycetaceae</taxon>
        <taxon>Smittium</taxon>
    </lineage>
</organism>
<evidence type="ECO:0000313" key="2">
    <source>
        <dbReference type="Proteomes" id="UP000187429"/>
    </source>
</evidence>
<accession>A0A1R1Y9T7</accession>
<reference evidence="2" key="1">
    <citation type="submission" date="2017-01" db="EMBL/GenBank/DDBJ databases">
        <authorList>
            <person name="Wang Y."/>
            <person name="White M."/>
            <person name="Kvist S."/>
            <person name="Moncalvo J.-M."/>
        </authorList>
    </citation>
    <scope>NUCLEOTIDE SEQUENCE [LARGE SCALE GENOMIC DNA]</scope>
    <source>
        <strain evidence="2">ID-206-W2</strain>
    </source>
</reference>